<sequence>MEYHQEWFKDSSWTFETKILNTEVGDQFGMAITKVVY</sequence>
<protein>
    <submittedName>
        <fullName evidence="1">Uncharacterized protein</fullName>
    </submittedName>
</protein>
<evidence type="ECO:0000313" key="1">
    <source>
        <dbReference type="EMBL" id="BDS12643.1"/>
    </source>
</evidence>
<gene>
    <name evidence="1" type="ORF">AsAng_0033670</name>
</gene>
<organism evidence="1 2">
    <name type="scientific">Aureispira anguillae</name>
    <dbReference type="NCBI Taxonomy" id="2864201"/>
    <lineage>
        <taxon>Bacteria</taxon>
        <taxon>Pseudomonadati</taxon>
        <taxon>Bacteroidota</taxon>
        <taxon>Saprospiria</taxon>
        <taxon>Saprospirales</taxon>
        <taxon>Saprospiraceae</taxon>
        <taxon>Aureispira</taxon>
    </lineage>
</organism>
<accession>A0A915YGC7</accession>
<dbReference type="AlphaFoldDB" id="A0A915YGC7"/>
<evidence type="ECO:0000313" key="2">
    <source>
        <dbReference type="Proteomes" id="UP001060919"/>
    </source>
</evidence>
<dbReference type="Proteomes" id="UP001060919">
    <property type="component" value="Chromosome"/>
</dbReference>
<keyword evidence="2" id="KW-1185">Reference proteome</keyword>
<name>A0A915YGC7_9BACT</name>
<reference evidence="1" key="1">
    <citation type="submission" date="2022-09" db="EMBL/GenBank/DDBJ databases">
        <title>Aureispira anguillicida sp. nov., isolated from Leptocephalus of Japanese eel Anguilla japonica.</title>
        <authorList>
            <person name="Yuasa K."/>
            <person name="Mekata T."/>
            <person name="Ikunari K."/>
        </authorList>
    </citation>
    <scope>NUCLEOTIDE SEQUENCE</scope>
    <source>
        <strain evidence="1">EL160426</strain>
    </source>
</reference>
<proteinExistence type="predicted"/>
<dbReference type="KEGG" id="aup:AsAng_0033670"/>
<dbReference type="EMBL" id="AP026867">
    <property type="protein sequence ID" value="BDS12643.1"/>
    <property type="molecule type" value="Genomic_DNA"/>
</dbReference>